<accession>A0ABP8J1T1</accession>
<comment type="caution">
    <text evidence="2">The sequence shown here is derived from an EMBL/GenBank/DDBJ whole genome shotgun (WGS) entry which is preliminary data.</text>
</comment>
<keyword evidence="3" id="KW-1185">Reference proteome</keyword>
<dbReference type="NCBIfam" id="TIGR04183">
    <property type="entry name" value="Por_Secre_tail"/>
    <property type="match status" value="1"/>
</dbReference>
<dbReference type="Pfam" id="PF24681">
    <property type="entry name" value="Kelch_KLHDC2_KLHL20_DRC7"/>
    <property type="match status" value="1"/>
</dbReference>
<dbReference type="InterPro" id="IPR026444">
    <property type="entry name" value="Secre_tail"/>
</dbReference>
<evidence type="ECO:0000259" key="1">
    <source>
        <dbReference type="Pfam" id="PF18962"/>
    </source>
</evidence>
<evidence type="ECO:0000313" key="2">
    <source>
        <dbReference type="EMBL" id="GAA4383409.1"/>
    </source>
</evidence>
<dbReference type="Pfam" id="PF18962">
    <property type="entry name" value="Por_Secre_tail"/>
    <property type="match status" value="1"/>
</dbReference>
<feature type="domain" description="Secretion system C-terminal sorting" evidence="1">
    <location>
        <begin position="305"/>
        <end position="366"/>
    </location>
</feature>
<dbReference type="SMART" id="SM00612">
    <property type="entry name" value="Kelch"/>
    <property type="match status" value="3"/>
</dbReference>
<reference evidence="3" key="1">
    <citation type="journal article" date="2019" name="Int. J. Syst. Evol. Microbiol.">
        <title>The Global Catalogue of Microorganisms (GCM) 10K type strain sequencing project: providing services to taxonomists for standard genome sequencing and annotation.</title>
        <authorList>
            <consortium name="The Broad Institute Genomics Platform"/>
            <consortium name="The Broad Institute Genome Sequencing Center for Infectious Disease"/>
            <person name="Wu L."/>
            <person name="Ma J."/>
        </authorList>
    </citation>
    <scope>NUCLEOTIDE SEQUENCE [LARGE SCALE GENOMIC DNA]</scope>
    <source>
        <strain evidence="3">JCM 17924</strain>
    </source>
</reference>
<dbReference type="PANTHER" id="PTHR23244">
    <property type="entry name" value="KELCH REPEAT DOMAIN"/>
    <property type="match status" value="1"/>
</dbReference>
<protein>
    <recommendedName>
        <fullName evidence="1">Secretion system C-terminal sorting domain-containing protein</fullName>
    </recommendedName>
</protein>
<dbReference type="SUPFAM" id="SSF117281">
    <property type="entry name" value="Kelch motif"/>
    <property type="match status" value="1"/>
</dbReference>
<dbReference type="Gene3D" id="2.120.10.80">
    <property type="entry name" value="Kelch-type beta propeller"/>
    <property type="match status" value="2"/>
</dbReference>
<dbReference type="InterPro" id="IPR015915">
    <property type="entry name" value="Kelch-typ_b-propeller"/>
</dbReference>
<dbReference type="Proteomes" id="UP001500454">
    <property type="component" value="Unassembled WGS sequence"/>
</dbReference>
<gene>
    <name evidence="2" type="ORF">GCM10023186_24510</name>
</gene>
<proteinExistence type="predicted"/>
<sequence length="377" mass="39963">MPAVPDGGRYGMGYCQDPNALYMIGGGSTVAPYTSEVYRFDLATGSWGSGPLSTGQVTPHRFGTAVIIPPYTSNNLIYVLNAATNAGPLATLPVLQTSNGQASTALANATPSSTAALAVWNGLLYAYGGQLANGTYTNQLRSYNPATNVWTTLAPMPEAKNTFGAAVNGKLYAIGGYNGVVNSDKVHVYDIATNQWQLQATLPTTLSNQAVAVQGEWIWLVGDFNNLNYLAAYNTRTAQLRTFTSNIPGRRNAAAAIHNNQLYVWGGNTASAGSATLSDMWRANVSNVLATSSARASAPLLSAHPNPSTTGDFTLVLPANSRTLEVHDAMGRQVHTSFLAATAKEYQLRLSHLPAGVYSVRVRTSQGLSAPCQLLRR</sequence>
<evidence type="ECO:0000313" key="3">
    <source>
        <dbReference type="Proteomes" id="UP001500454"/>
    </source>
</evidence>
<dbReference type="EMBL" id="BAABHA010000007">
    <property type="protein sequence ID" value="GAA4383409.1"/>
    <property type="molecule type" value="Genomic_DNA"/>
</dbReference>
<organism evidence="2 3">
    <name type="scientific">Hymenobacter koreensis</name>
    <dbReference type="NCBI Taxonomy" id="1084523"/>
    <lineage>
        <taxon>Bacteria</taxon>
        <taxon>Pseudomonadati</taxon>
        <taxon>Bacteroidota</taxon>
        <taxon>Cytophagia</taxon>
        <taxon>Cytophagales</taxon>
        <taxon>Hymenobacteraceae</taxon>
        <taxon>Hymenobacter</taxon>
    </lineage>
</organism>
<name>A0ABP8J1T1_9BACT</name>
<dbReference type="InterPro" id="IPR006652">
    <property type="entry name" value="Kelch_1"/>
</dbReference>